<dbReference type="EMBL" id="JACGWN010000012">
    <property type="protein sequence ID" value="KAL0415744.1"/>
    <property type="molecule type" value="Genomic_DNA"/>
</dbReference>
<dbReference type="InterPro" id="IPR000477">
    <property type="entry name" value="RT_dom"/>
</dbReference>
<dbReference type="Pfam" id="PF00078">
    <property type="entry name" value="RVT_1"/>
    <property type="match status" value="1"/>
</dbReference>
<organism evidence="2">
    <name type="scientific">Sesamum latifolium</name>
    <dbReference type="NCBI Taxonomy" id="2727402"/>
    <lineage>
        <taxon>Eukaryota</taxon>
        <taxon>Viridiplantae</taxon>
        <taxon>Streptophyta</taxon>
        <taxon>Embryophyta</taxon>
        <taxon>Tracheophyta</taxon>
        <taxon>Spermatophyta</taxon>
        <taxon>Magnoliopsida</taxon>
        <taxon>eudicotyledons</taxon>
        <taxon>Gunneridae</taxon>
        <taxon>Pentapetalae</taxon>
        <taxon>asterids</taxon>
        <taxon>lamiids</taxon>
        <taxon>Lamiales</taxon>
        <taxon>Pedaliaceae</taxon>
        <taxon>Sesamum</taxon>
    </lineage>
</organism>
<reference evidence="2" key="2">
    <citation type="journal article" date="2024" name="Plant">
        <title>Genomic evolution and insights into agronomic trait innovations of Sesamum species.</title>
        <authorList>
            <person name="Miao H."/>
            <person name="Wang L."/>
            <person name="Qu L."/>
            <person name="Liu H."/>
            <person name="Sun Y."/>
            <person name="Le M."/>
            <person name="Wang Q."/>
            <person name="Wei S."/>
            <person name="Zheng Y."/>
            <person name="Lin W."/>
            <person name="Duan Y."/>
            <person name="Cao H."/>
            <person name="Xiong S."/>
            <person name="Wang X."/>
            <person name="Wei L."/>
            <person name="Li C."/>
            <person name="Ma Q."/>
            <person name="Ju M."/>
            <person name="Zhao R."/>
            <person name="Li G."/>
            <person name="Mu C."/>
            <person name="Tian Q."/>
            <person name="Mei H."/>
            <person name="Zhang T."/>
            <person name="Gao T."/>
            <person name="Zhang H."/>
        </authorList>
    </citation>
    <scope>NUCLEOTIDE SEQUENCE</scope>
    <source>
        <strain evidence="2">KEN1</strain>
    </source>
</reference>
<proteinExistence type="predicted"/>
<gene>
    <name evidence="2" type="ORF">Slati_3406300</name>
</gene>
<feature type="domain" description="Reverse transcriptase" evidence="1">
    <location>
        <begin position="23"/>
        <end position="71"/>
    </location>
</feature>
<dbReference type="PANTHER" id="PTHR33116">
    <property type="entry name" value="REVERSE TRANSCRIPTASE ZINC-BINDING DOMAIN-CONTAINING PROTEIN-RELATED-RELATED"/>
    <property type="match status" value="1"/>
</dbReference>
<dbReference type="PANTHER" id="PTHR33116:SF86">
    <property type="entry name" value="REVERSE TRANSCRIPTASE DOMAIN-CONTAINING PROTEIN"/>
    <property type="match status" value="1"/>
</dbReference>
<name>A0AAW2UFK9_9LAMI</name>
<comment type="caution">
    <text evidence="2">The sequence shown here is derived from an EMBL/GenBank/DDBJ whole genome shotgun (WGS) entry which is preliminary data.</text>
</comment>
<evidence type="ECO:0000313" key="2">
    <source>
        <dbReference type="EMBL" id="KAL0415744.1"/>
    </source>
</evidence>
<protein>
    <recommendedName>
        <fullName evidence="1">Reverse transcriptase domain-containing protein</fullName>
    </recommendedName>
</protein>
<evidence type="ECO:0000259" key="1">
    <source>
        <dbReference type="Pfam" id="PF00078"/>
    </source>
</evidence>
<reference evidence="2" key="1">
    <citation type="submission" date="2020-06" db="EMBL/GenBank/DDBJ databases">
        <authorList>
            <person name="Li T."/>
            <person name="Hu X."/>
            <person name="Zhang T."/>
            <person name="Song X."/>
            <person name="Zhang H."/>
            <person name="Dai N."/>
            <person name="Sheng W."/>
            <person name="Hou X."/>
            <person name="Wei L."/>
        </authorList>
    </citation>
    <scope>NUCLEOTIDE SEQUENCE</scope>
    <source>
        <strain evidence="2">KEN1</strain>
        <tissue evidence="2">Leaf</tissue>
    </source>
</reference>
<sequence>MLRRAESTGLIQGIAVSRSTPPVSHLLFVDDTLIFCPATPEAMACIWKILEDFERASGLKINSHKSAIVSSRNVDEDWRARTCKHSGGHGRAMLLKSVLHTLPTYSISCFHLPDSFLRDLESLVVNFFWNCGTESKIHWKAWPKLCQPKTSGGLGFHRLKEYNLALLAKQAWRVSMGVGVSSTLY</sequence>
<dbReference type="AlphaFoldDB" id="A0AAW2UFK9"/>
<accession>A0AAW2UFK9</accession>